<dbReference type="EMBL" id="CABFNP030001008">
    <property type="protein sequence ID" value="CAI6089573.1"/>
    <property type="molecule type" value="Genomic_DNA"/>
</dbReference>
<dbReference type="InterPro" id="IPR036291">
    <property type="entry name" value="NAD(P)-bd_dom_sf"/>
</dbReference>
<comment type="caution">
    <text evidence="3">The sequence shown here is derived from an EMBL/GenBank/DDBJ whole genome shotgun (WGS) entry which is preliminary data.</text>
</comment>
<evidence type="ECO:0000256" key="1">
    <source>
        <dbReference type="ARBA" id="ARBA00006484"/>
    </source>
</evidence>
<dbReference type="Gene3D" id="3.40.50.720">
    <property type="entry name" value="NAD(P)-binding Rossmann-like Domain"/>
    <property type="match status" value="1"/>
</dbReference>
<accession>A0AA35M339</accession>
<evidence type="ECO:0000313" key="4">
    <source>
        <dbReference type="Proteomes" id="UP001160390"/>
    </source>
</evidence>
<dbReference type="Proteomes" id="UP001160390">
    <property type="component" value="Unassembled WGS sequence"/>
</dbReference>
<dbReference type="Pfam" id="PF00106">
    <property type="entry name" value="adh_short"/>
    <property type="match status" value="1"/>
</dbReference>
<dbReference type="PANTHER" id="PTHR24320:SF148">
    <property type="entry name" value="NAD(P)-BINDING ROSSMANN-FOLD SUPERFAMILY PROTEIN"/>
    <property type="match status" value="1"/>
</dbReference>
<proteinExistence type="inferred from homology"/>
<keyword evidence="4" id="KW-1185">Reference proteome</keyword>
<dbReference type="GO" id="GO:0016491">
    <property type="term" value="F:oxidoreductase activity"/>
    <property type="evidence" value="ECO:0007669"/>
    <property type="project" value="UniProtKB-KW"/>
</dbReference>
<protein>
    <submittedName>
        <fullName evidence="3">Uncharacterized protein</fullName>
    </submittedName>
</protein>
<gene>
    <name evidence="3" type="ORF">CCHLO57077_00011992</name>
</gene>
<name>A0AA35M339_9HYPO</name>
<dbReference type="InterPro" id="IPR002347">
    <property type="entry name" value="SDR_fam"/>
</dbReference>
<reference evidence="3" key="1">
    <citation type="submission" date="2023-01" db="EMBL/GenBank/DDBJ databases">
        <authorList>
            <person name="Piombo E."/>
        </authorList>
    </citation>
    <scope>NUCLEOTIDE SEQUENCE</scope>
</reference>
<evidence type="ECO:0000256" key="2">
    <source>
        <dbReference type="ARBA" id="ARBA00023002"/>
    </source>
</evidence>
<dbReference type="PANTHER" id="PTHR24320">
    <property type="entry name" value="RETINOL DEHYDROGENASE"/>
    <property type="match status" value="1"/>
</dbReference>
<comment type="similarity">
    <text evidence="1">Belongs to the short-chain dehydrogenases/reductases (SDR) family.</text>
</comment>
<organism evidence="3 4">
    <name type="scientific">Clonostachys chloroleuca</name>
    <dbReference type="NCBI Taxonomy" id="1926264"/>
    <lineage>
        <taxon>Eukaryota</taxon>
        <taxon>Fungi</taxon>
        <taxon>Dikarya</taxon>
        <taxon>Ascomycota</taxon>
        <taxon>Pezizomycotina</taxon>
        <taxon>Sordariomycetes</taxon>
        <taxon>Hypocreomycetidae</taxon>
        <taxon>Hypocreales</taxon>
        <taxon>Bionectriaceae</taxon>
        <taxon>Clonostachys</taxon>
    </lineage>
</organism>
<dbReference type="SUPFAM" id="SSF51735">
    <property type="entry name" value="NAD(P)-binding Rossmann-fold domains"/>
    <property type="match status" value="1"/>
</dbReference>
<keyword evidence="2" id="KW-0560">Oxidoreductase</keyword>
<evidence type="ECO:0000313" key="3">
    <source>
        <dbReference type="EMBL" id="CAI6089573.1"/>
    </source>
</evidence>
<dbReference type="AlphaFoldDB" id="A0AA35M339"/>
<sequence length="311" mass="34109">MASSIAKTVIATGSSSGLGFEVIKQLLEQSQPYKVIVGARNLKRTQDAFDALKYDRALHSLSILPLELNNLKTVKSFATDSLTQVGSNKIDYLFLCAGISEGADKPGPHGSKWCEPFIVNHLSQHYLVHLLREKLVESKSRLVFVSSGAIRNVPDVSVLDKQLLGASGAPRSSTYPQTKFVGLLGAHWWRRQLTGQCHVVAVSPGLIPATNLAAGLGLSVNMADAKTVPEGNLVLAILFRNCADSIFPLGAKSLLEAFTRTDFPSDPEQIFLTSWREWWSKDVYAGSLDKELQDKWCPSKDQIEKEENISN</sequence>